<gene>
    <name evidence="4" type="ORF">RBATCC27255_00924</name>
</gene>
<feature type="signal peptide" evidence="3">
    <location>
        <begin position="1"/>
        <end position="38"/>
    </location>
</feature>
<dbReference type="Gene3D" id="1.10.287.950">
    <property type="entry name" value="Methyl-accepting chemotaxis protein"/>
    <property type="match status" value="2"/>
</dbReference>
<dbReference type="EMBL" id="NNSR01000045">
    <property type="protein sequence ID" value="PKD30793.1"/>
    <property type="molecule type" value="Genomic_DNA"/>
</dbReference>
<reference evidence="4" key="1">
    <citation type="journal article" date="2018" name="Environ. Microbiol.">
        <title>Sporulation capability and amylosome conservation among diverse human colonic and rumen isolates of the keystone starch-degrader Ruminococcus bromii.</title>
        <authorList>
            <person name="Mukhopadhya I."/>
            <person name="Morais S."/>
            <person name="Laverde-Gomez J."/>
            <person name="Sheridan P.O."/>
            <person name="Walker A.W."/>
            <person name="Kelly W."/>
            <person name="Klieve A.V."/>
            <person name="Ouwerkerk D."/>
            <person name="Duncan S.H."/>
            <person name="Louis P."/>
            <person name="Koropatkin N."/>
            <person name="Cockburn D."/>
            <person name="Kibler R."/>
            <person name="Cooper P.J."/>
            <person name="Sandoval C."/>
            <person name="Crost E."/>
            <person name="Juge N."/>
            <person name="Bayer E.A."/>
            <person name="Flint H.J."/>
        </authorList>
    </citation>
    <scope>NUCLEOTIDE SEQUENCE [LARGE SCALE GENOMIC DNA]</scope>
    <source>
        <strain evidence="4">ATCC 27255</strain>
    </source>
</reference>
<name>A0A2N0UV02_9FIRM</name>
<evidence type="ECO:0000313" key="5">
    <source>
        <dbReference type="Proteomes" id="UP000233425"/>
    </source>
</evidence>
<dbReference type="Proteomes" id="UP000233425">
    <property type="component" value="Unassembled WGS sequence"/>
</dbReference>
<dbReference type="InterPro" id="IPR023908">
    <property type="entry name" value="xxxLxxG_rpt"/>
</dbReference>
<dbReference type="InterPro" id="IPR011049">
    <property type="entry name" value="Serralysin-like_metalloprot_C"/>
</dbReference>
<keyword evidence="3" id="KW-0732">Signal</keyword>
<dbReference type="AlphaFoldDB" id="A0A2N0UV02"/>
<feature type="chain" id="PRO_5039443926" evidence="3">
    <location>
        <begin position="39"/>
        <end position="809"/>
    </location>
</feature>
<organism evidence="4 5">
    <name type="scientific">Ruminococcus bromii</name>
    <dbReference type="NCBI Taxonomy" id="40518"/>
    <lineage>
        <taxon>Bacteria</taxon>
        <taxon>Bacillati</taxon>
        <taxon>Bacillota</taxon>
        <taxon>Clostridia</taxon>
        <taxon>Eubacteriales</taxon>
        <taxon>Oscillospiraceae</taxon>
        <taxon>Ruminococcus</taxon>
    </lineage>
</organism>
<evidence type="ECO:0000256" key="2">
    <source>
        <dbReference type="SAM" id="MobiDB-lite"/>
    </source>
</evidence>
<evidence type="ECO:0000313" key="4">
    <source>
        <dbReference type="EMBL" id="PKD30793.1"/>
    </source>
</evidence>
<evidence type="ECO:0000256" key="1">
    <source>
        <dbReference type="SAM" id="Coils"/>
    </source>
</evidence>
<protein>
    <submittedName>
        <fullName evidence="4">Heptad repeat containing protein</fullName>
    </submittedName>
</protein>
<dbReference type="RefSeq" id="WP_101028959.1">
    <property type="nucleotide sequence ID" value="NZ_CABMMZ010000045.1"/>
</dbReference>
<feature type="region of interest" description="Disordered" evidence="2">
    <location>
        <begin position="668"/>
        <end position="691"/>
    </location>
</feature>
<dbReference type="NCBIfam" id="TIGR03057">
    <property type="entry name" value="xxxLxxG_by_4"/>
    <property type="match status" value="5"/>
</dbReference>
<dbReference type="SUPFAM" id="SSF101967">
    <property type="entry name" value="Adhesin YadA, collagen-binding domain"/>
    <property type="match status" value="1"/>
</dbReference>
<proteinExistence type="predicted"/>
<comment type="caution">
    <text evidence="4">The sequence shown here is derived from an EMBL/GenBank/DDBJ whole genome shotgun (WGS) entry which is preliminary data.</text>
</comment>
<keyword evidence="5" id="KW-1185">Reference proteome</keyword>
<keyword evidence="1" id="KW-0175">Coiled coil</keyword>
<sequence length="809" mass="84709">MKKTNKNNNHKFLNKNYIKGAISGALALTILCSGVGVAAYSAGADNTAQALGVQTESTVEAVKKASTTKEALKKLSKNETVYVIADASGAAKKIIVSDWLKGVDTKGKVKDVSKLKDVKNVKGDETYTVNEDNAYEWAANGDDIYYQGTGTTELPVKLKLSYKLNGKTVSADEIAGKSGKVTIRIDYENTQKEKVKINGKTQEVNVPFLMLSGMILDDDKFKNVEVSNGKAINDGTRTIVAGFALPGMQDSLDIDKDEMEIPDYVEITADTTDFELSTTMTVAMNDIFNDVDFSKVDDKVDELKDSLDELEDAAEQLVDGSSQLYDGIGTLLDKSGTLIEGIDKLYDGAEQVNSGAKKLDSGADGLSSGAKTLDDGAAKLKNGASQLDGGASQLDSGLATLAGGASQVDNGAASLSSYVATLAGGLGKLSSNSATLNGGAEQVFNTLLSTADTQIAAAGLTADKLTIKNYDSVLEGLISSLSDENAQKLAYNTALETVTATVNSQKDVIRTAVEATVRKSVTEQVLAAAGLGMTADQYDAAVAAGQVSEEVQAQVSTAVSTQMSSSAVQTAIDSNTEAQIQSLIETNMNSEEVQSQIQAGVAKAQAGRKSLQALKTQLDSYNTFYQGVLSYTAGVDQANKGAQQILAGTYTLKDGTGSLVSGAGQLKNGSSSLKSGTSELKSGTSTLKDGTSSLKSGVKTLKNGTGSLSNGTTTLLDGIATLKNGGKTLVDGVQQLNDGAMTLSKGMKKFKEEGIDSIVDAANGDVKDIIDRFKAVQKASKKYNNYSGISDDMDGKVDFIYKTDSIEKK</sequence>
<accession>A0A2N0UV02</accession>
<feature type="coiled-coil region" evidence="1">
    <location>
        <begin position="293"/>
        <end position="320"/>
    </location>
</feature>
<evidence type="ECO:0000256" key="3">
    <source>
        <dbReference type="SAM" id="SignalP"/>
    </source>
</evidence>